<dbReference type="SMART" id="SM00287">
    <property type="entry name" value="SH3b"/>
    <property type="match status" value="2"/>
</dbReference>
<dbReference type="Pfam" id="PF06347">
    <property type="entry name" value="SH3_4"/>
    <property type="match status" value="2"/>
</dbReference>
<comment type="caution">
    <text evidence="2">The sequence shown here is derived from an EMBL/GenBank/DDBJ whole genome shotgun (WGS) entry which is preliminary data.</text>
</comment>
<reference evidence="2 3" key="1">
    <citation type="submission" date="2020-08" db="EMBL/GenBank/DDBJ databases">
        <title>Bridging the membrane lipid divide: bacteria of the FCB group superphylum have the potential to synthesize archaeal ether lipids.</title>
        <authorList>
            <person name="Villanueva L."/>
            <person name="Von Meijenfeldt F.A.B."/>
            <person name="Westbye A.B."/>
            <person name="Yadav S."/>
            <person name="Hopmans E.C."/>
            <person name="Dutilh B.E."/>
            <person name="Sinninghe Damste J.S."/>
        </authorList>
    </citation>
    <scope>NUCLEOTIDE SEQUENCE [LARGE SCALE GENOMIC DNA]</scope>
    <source>
        <strain evidence="2">NIOZ-UU82</strain>
    </source>
</reference>
<dbReference type="PROSITE" id="PS51781">
    <property type="entry name" value="SH3B"/>
    <property type="match status" value="1"/>
</dbReference>
<gene>
    <name evidence="2" type="ORF">H8E80_09360</name>
</gene>
<dbReference type="PANTHER" id="PTHR34408:SF1">
    <property type="entry name" value="GLYCOSYL HYDROLASE FAMILY 19 DOMAIN-CONTAINING PROTEIN HI_1415"/>
    <property type="match status" value="1"/>
</dbReference>
<feature type="domain" description="SH3b" evidence="1">
    <location>
        <begin position="85"/>
        <end position="145"/>
    </location>
</feature>
<dbReference type="EMBL" id="JACNLL010000086">
    <property type="protein sequence ID" value="MBC8200230.1"/>
    <property type="molecule type" value="Genomic_DNA"/>
</dbReference>
<dbReference type="InterPro" id="IPR010466">
    <property type="entry name" value="DUF1058"/>
</dbReference>
<dbReference type="Proteomes" id="UP000603545">
    <property type="component" value="Unassembled WGS sequence"/>
</dbReference>
<organism evidence="2 3">
    <name type="scientific">Candidatus Desulfaltia bathyphila</name>
    <dbReference type="NCBI Taxonomy" id="2841697"/>
    <lineage>
        <taxon>Bacteria</taxon>
        <taxon>Pseudomonadati</taxon>
        <taxon>Thermodesulfobacteriota</taxon>
        <taxon>Desulfobacteria</taxon>
        <taxon>Desulfobacterales</taxon>
        <taxon>Desulfobacterales incertae sedis</taxon>
        <taxon>Candidatus Desulfaltia</taxon>
    </lineage>
</organism>
<dbReference type="InterPro" id="IPR003646">
    <property type="entry name" value="SH3-like_bac-type"/>
</dbReference>
<sequence>MQNLKYIVAATIFFIIFSGIALAERLAVTSSVANIRSGPGTGYDILWKVEKYYPIVIIKKTGSWYFFCDFEEDEGWIHKSLINKIPSVITKNAKCNIRSGPGLNYKILFYVEKGIPFKVIKRKGKWINIQHADGDRGWIHKSLVW</sequence>
<accession>A0A8J6N950</accession>
<evidence type="ECO:0000313" key="2">
    <source>
        <dbReference type="EMBL" id="MBC8200230.1"/>
    </source>
</evidence>
<protein>
    <submittedName>
        <fullName evidence="2">SH3 domain-containing protein</fullName>
    </submittedName>
</protein>
<evidence type="ECO:0000313" key="3">
    <source>
        <dbReference type="Proteomes" id="UP000603545"/>
    </source>
</evidence>
<name>A0A8J6N950_9BACT</name>
<dbReference type="Gene3D" id="2.30.30.40">
    <property type="entry name" value="SH3 Domains"/>
    <property type="match status" value="2"/>
</dbReference>
<dbReference type="PANTHER" id="PTHR34408">
    <property type="entry name" value="FAMILY PROTEIN, PUTATIVE-RELATED"/>
    <property type="match status" value="1"/>
</dbReference>
<dbReference type="InterPro" id="IPR052354">
    <property type="entry name" value="Cell_Wall_Dynamics_Protein"/>
</dbReference>
<dbReference type="AlphaFoldDB" id="A0A8J6N950"/>
<evidence type="ECO:0000259" key="1">
    <source>
        <dbReference type="PROSITE" id="PS51781"/>
    </source>
</evidence>
<proteinExistence type="predicted"/>